<dbReference type="InterPro" id="IPR059024">
    <property type="entry name" value="SYNRG_C"/>
</dbReference>
<proteinExistence type="predicted"/>
<dbReference type="PANTHER" id="PTHR15463:SF2">
    <property type="entry name" value="SYNERGIN GAMMA"/>
    <property type="match status" value="1"/>
</dbReference>
<dbReference type="KEGG" id="clec:106669415"/>
<keyword evidence="3" id="KW-1185">Reference proteome</keyword>
<dbReference type="InterPro" id="IPR011992">
    <property type="entry name" value="EF-hand-dom_pair"/>
</dbReference>
<accession>A0A8I6TJ78</accession>
<sequence>MKMSGFSQENSNLKKREYLKQQQQLRNLTKTSSVISADDMIENLLSNKEIFQKKKDPCVSSQPSKTHNQNAGQWPSWLTPGKEPALYKQVWAHVGLPNGLADTTKTSALLLTSRMTTDTLGYIWSLTNLTVPGSLTQQELYVSLALVALAQNGYTFTNSNVVKQLLEAPMPKLELNPCDTLNLQPFSNVNTPALPSPTNNLSTTSQPLSVINLQMPLTGQQTNVPTVTETLSLLDISSEPVSLLESSPVKTLSVLSATDLNNDYSISNISTAPEESLIFGDFQANEDDFDDFKSADAFMTSMNNLTVLDVKDPLDLVNISPLNEFKDVQPQTVHSNSDDFSIFDDLGDVTQPQTSVQIPLEVETCDTTSQHQEKAYVEDLFPKCVLKTKSPPCEKASPECLQPPVLPSLSVVEEDRYSALRILDCSIQGDEHQEFDEFGDFLTASAPVETPLESPLQTNESDVQLKCLEACLQLLKEAVNILESIEDTKVLEEVTSDERGRTFLEEIVEVERIGRRIRSNREKSQHIAEFESLSQSLQPFIESVKNNHMEEQEGPKCGLCQMEYGPAHVKYGINHFHAPCANLYLHKVDAVLPIAPVM</sequence>
<dbReference type="InterPro" id="IPR000261">
    <property type="entry name" value="EH_dom"/>
</dbReference>
<organism evidence="2 3">
    <name type="scientific">Cimex lectularius</name>
    <name type="common">Bed bug</name>
    <name type="synonym">Acanthia lectularia</name>
    <dbReference type="NCBI Taxonomy" id="79782"/>
    <lineage>
        <taxon>Eukaryota</taxon>
        <taxon>Metazoa</taxon>
        <taxon>Ecdysozoa</taxon>
        <taxon>Arthropoda</taxon>
        <taxon>Hexapoda</taxon>
        <taxon>Insecta</taxon>
        <taxon>Pterygota</taxon>
        <taxon>Neoptera</taxon>
        <taxon>Paraneoptera</taxon>
        <taxon>Hemiptera</taxon>
        <taxon>Heteroptera</taxon>
        <taxon>Panheteroptera</taxon>
        <taxon>Cimicomorpha</taxon>
        <taxon>Cimicidae</taxon>
        <taxon>Cimex</taxon>
    </lineage>
</organism>
<dbReference type="EnsemblMetazoa" id="XM_014398884.2">
    <property type="protein sequence ID" value="XP_014254370.1"/>
    <property type="gene ID" value="LOC106669415"/>
</dbReference>
<dbReference type="RefSeq" id="XP_014254370.1">
    <property type="nucleotide sequence ID" value="XM_014398884.2"/>
</dbReference>
<dbReference type="AlphaFoldDB" id="A0A8I6TJ78"/>
<protein>
    <recommendedName>
        <fullName evidence="1">EH domain-containing protein</fullName>
    </recommendedName>
</protein>
<dbReference type="SUPFAM" id="SSF47473">
    <property type="entry name" value="EF-hand"/>
    <property type="match status" value="1"/>
</dbReference>
<dbReference type="PROSITE" id="PS50031">
    <property type="entry name" value="EH"/>
    <property type="match status" value="1"/>
</dbReference>
<dbReference type="GeneID" id="106669415"/>
<dbReference type="GO" id="GO:0030130">
    <property type="term" value="C:clathrin coat of trans-Golgi network vesicle"/>
    <property type="evidence" value="ECO:0007669"/>
    <property type="project" value="TreeGrafter"/>
</dbReference>
<dbReference type="Proteomes" id="UP000494040">
    <property type="component" value="Unassembled WGS sequence"/>
</dbReference>
<dbReference type="Gene3D" id="1.10.238.10">
    <property type="entry name" value="EF-hand"/>
    <property type="match status" value="1"/>
</dbReference>
<dbReference type="OrthoDB" id="524326at2759"/>
<dbReference type="InterPro" id="IPR039656">
    <property type="entry name" value="SYNRG"/>
</dbReference>
<dbReference type="Pfam" id="PF25999">
    <property type="entry name" value="SYNRG_C"/>
    <property type="match status" value="1"/>
</dbReference>
<evidence type="ECO:0000313" key="3">
    <source>
        <dbReference type="Proteomes" id="UP000494040"/>
    </source>
</evidence>
<feature type="domain" description="EH" evidence="1">
    <location>
        <begin position="83"/>
        <end position="169"/>
    </location>
</feature>
<dbReference type="OMA" id="IWARLEY"/>
<evidence type="ECO:0000313" key="2">
    <source>
        <dbReference type="EnsemblMetazoa" id="XP_014254370.1"/>
    </source>
</evidence>
<evidence type="ECO:0000259" key="1">
    <source>
        <dbReference type="PROSITE" id="PS50031"/>
    </source>
</evidence>
<dbReference type="PANTHER" id="PTHR15463">
    <property type="entry name" value="AP1 GAMMA SUBUNIT BINDING PROTEIN 1"/>
    <property type="match status" value="1"/>
</dbReference>
<name>A0A8I6TJ78_CIMLE</name>
<dbReference type="SMART" id="SM00027">
    <property type="entry name" value="EH"/>
    <property type="match status" value="1"/>
</dbReference>
<reference evidence="2" key="1">
    <citation type="submission" date="2022-01" db="UniProtKB">
        <authorList>
            <consortium name="EnsemblMetazoa"/>
        </authorList>
    </citation>
    <scope>IDENTIFICATION</scope>
</reference>